<accession>A0A931H4U4</accession>
<dbReference type="SUPFAM" id="SSF52091">
    <property type="entry name" value="SpoIIaa-like"/>
    <property type="match status" value="1"/>
</dbReference>
<dbReference type="RefSeq" id="WP_196986506.1">
    <property type="nucleotide sequence ID" value="NZ_JADWYS010000001.1"/>
</dbReference>
<sequence length="120" mass="13234">MQFTLHVRIERLDGYVLGHLSGLVSVEAWDKALRELGAGVAGMPGDRLVVDLTGLVGWLGIPERTEVGKLWAIHLSRMEKVALFIQPEKIAGVVEAQARREGLNLRVVSSYEEAVDWVTS</sequence>
<dbReference type="EMBL" id="JADWYS010000001">
    <property type="protein sequence ID" value="MBG9388656.1"/>
    <property type="molecule type" value="Genomic_DNA"/>
</dbReference>
<keyword evidence="2" id="KW-1185">Reference proteome</keyword>
<dbReference type="AlphaFoldDB" id="A0A931H4U4"/>
<name>A0A931H4U4_9BURK</name>
<dbReference type="Proteomes" id="UP000651050">
    <property type="component" value="Unassembled WGS sequence"/>
</dbReference>
<evidence type="ECO:0000313" key="2">
    <source>
        <dbReference type="Proteomes" id="UP000651050"/>
    </source>
</evidence>
<reference evidence="1" key="1">
    <citation type="submission" date="2020-11" db="EMBL/GenBank/DDBJ databases">
        <title>Bacterial whole genome sequence for Caenimonas sp. DR4.4.</title>
        <authorList>
            <person name="Le V."/>
            <person name="Ko S.-R."/>
            <person name="Ahn C.-Y."/>
            <person name="Oh H.-M."/>
        </authorList>
    </citation>
    <scope>NUCLEOTIDE SEQUENCE</scope>
    <source>
        <strain evidence="1">DR4.4</strain>
    </source>
</reference>
<proteinExistence type="predicted"/>
<evidence type="ECO:0000313" key="1">
    <source>
        <dbReference type="EMBL" id="MBG9388656.1"/>
    </source>
</evidence>
<dbReference type="InterPro" id="IPR036513">
    <property type="entry name" value="STAS_dom_sf"/>
</dbReference>
<organism evidence="1 2">
    <name type="scientific">Caenimonas aquaedulcis</name>
    <dbReference type="NCBI Taxonomy" id="2793270"/>
    <lineage>
        <taxon>Bacteria</taxon>
        <taxon>Pseudomonadati</taxon>
        <taxon>Pseudomonadota</taxon>
        <taxon>Betaproteobacteria</taxon>
        <taxon>Burkholderiales</taxon>
        <taxon>Comamonadaceae</taxon>
        <taxon>Caenimonas</taxon>
    </lineage>
</organism>
<comment type="caution">
    <text evidence="1">The sequence shown here is derived from an EMBL/GenBank/DDBJ whole genome shotgun (WGS) entry which is preliminary data.</text>
</comment>
<evidence type="ECO:0008006" key="3">
    <source>
        <dbReference type="Google" id="ProtNLM"/>
    </source>
</evidence>
<protein>
    <recommendedName>
        <fullName evidence="3">STAS/SEC14 domain-containing protein</fullName>
    </recommendedName>
</protein>
<gene>
    <name evidence="1" type="ORF">I5803_11545</name>
</gene>